<evidence type="ECO:0000313" key="4">
    <source>
        <dbReference type="Proteomes" id="UP000076088"/>
    </source>
</evidence>
<dbReference type="InterPro" id="IPR043143">
    <property type="entry name" value="Mal/L-sulf/L-lact_DH-like_NADP"/>
</dbReference>
<dbReference type="InterPro" id="IPR036111">
    <property type="entry name" value="Mal/L-sulfo/L-lacto_DH-like_sf"/>
</dbReference>
<dbReference type="Pfam" id="PF02615">
    <property type="entry name" value="Ldh_2"/>
    <property type="match status" value="1"/>
</dbReference>
<dbReference type="Gene3D" id="3.30.1370.60">
    <property type="entry name" value="Hypothetical oxidoreductase yiak, domain 2"/>
    <property type="match status" value="1"/>
</dbReference>
<accession>A0AAC9AYU8</accession>
<evidence type="ECO:0000256" key="2">
    <source>
        <dbReference type="ARBA" id="ARBA00023002"/>
    </source>
</evidence>
<dbReference type="InterPro" id="IPR043144">
    <property type="entry name" value="Mal/L-sulf/L-lact_DH-like_ah"/>
</dbReference>
<gene>
    <name evidence="3" type="ORF">ATM17_25565</name>
</gene>
<name>A0AAC9AYU8_SPHMC</name>
<keyword evidence="4" id="KW-1185">Reference proteome</keyword>
<evidence type="ECO:0000256" key="1">
    <source>
        <dbReference type="ARBA" id="ARBA00006056"/>
    </source>
</evidence>
<dbReference type="PANTHER" id="PTHR11091">
    <property type="entry name" value="OXIDOREDUCTASE-RELATED"/>
    <property type="match status" value="1"/>
</dbReference>
<reference evidence="4" key="1">
    <citation type="submission" date="2015-11" db="EMBL/GenBank/DDBJ databases">
        <title>Complete genome sequence of a polyethylene-glycol degrader Sphingopyxis macrogoltabida 203N (NBRC 111659).</title>
        <authorList>
            <person name="Yoshiyuki O."/>
            <person name="Shouta N."/>
            <person name="Nagata Y."/>
            <person name="Numata M."/>
            <person name="Tsuchikane K."/>
            <person name="Hosoyama A."/>
            <person name="Yamazoe A."/>
            <person name="Tsuda M."/>
            <person name="Fujita N."/>
            <person name="Kawai F."/>
        </authorList>
    </citation>
    <scope>NUCLEOTIDE SEQUENCE [LARGE SCALE GENOMIC DNA]</scope>
    <source>
        <strain evidence="4">203N</strain>
    </source>
</reference>
<dbReference type="EMBL" id="CP013344">
    <property type="protein sequence ID" value="AMU92388.1"/>
    <property type="molecule type" value="Genomic_DNA"/>
</dbReference>
<dbReference type="SUPFAM" id="SSF89733">
    <property type="entry name" value="L-sulfolactate dehydrogenase-like"/>
    <property type="match status" value="1"/>
</dbReference>
<reference evidence="3 4" key="2">
    <citation type="journal article" date="2016" name="Genome Announc.">
        <title>Complete Genome Sequence of Sphingopyxis macrogoltabida Strain 203N (NBRC 111659), a Polyethylene Glycol Degrader.</title>
        <authorList>
            <person name="Ohtsubo Y."/>
            <person name="Nonoyama S."/>
            <person name="Nagata Y."/>
            <person name="Numata M."/>
            <person name="Tsuchikane K."/>
            <person name="Hosoyama A."/>
            <person name="Yamazoe A."/>
            <person name="Tsuda M."/>
            <person name="Fujita N."/>
            <person name="Kawai F."/>
        </authorList>
    </citation>
    <scope>NUCLEOTIDE SEQUENCE [LARGE SCALE GENOMIC DNA]</scope>
    <source>
        <strain evidence="3 4">203N</strain>
    </source>
</reference>
<keyword evidence="2" id="KW-0560">Oxidoreductase</keyword>
<dbReference type="RefSeq" id="WP_054732478.1">
    <property type="nucleotide sequence ID" value="NZ_CP013344.1"/>
</dbReference>
<sequence>MRTARMENGTVTMTLGEVDRLARRVLTQHGLSGDHVDAVARTIVAGERDGSASHGVYRLLVAVNTLRTGKVDPAIEPIITRPAPALVKADAGGAFAQLAIERALPVLVDSARTNGIAALAVNRCIHFAALWPEVEMVVAEGLVALATTPSHAWVAPAGGHRPLLGTNPIAFGWPRPGGSPFVFDFATSAAARGEIELHRRAGKPIPAGWGLDADGQPTTDAQAALDGAMLTWGGHKGSALSIMVELIAGPLIGDLTSAESMAWDAGAGASPYGGELIVAIDPAGFLGPAAAEHLARAETLFGAMAAQGARLPGARRHANRAVSMEEGVRIPSALHRDILALLDTGG</sequence>
<dbReference type="GO" id="GO:0016491">
    <property type="term" value="F:oxidoreductase activity"/>
    <property type="evidence" value="ECO:0007669"/>
    <property type="project" value="UniProtKB-KW"/>
</dbReference>
<organism evidence="3 4">
    <name type="scientific">Sphingopyxis macrogoltabida</name>
    <name type="common">Sphingomonas macrogoltabidus</name>
    <dbReference type="NCBI Taxonomy" id="33050"/>
    <lineage>
        <taxon>Bacteria</taxon>
        <taxon>Pseudomonadati</taxon>
        <taxon>Pseudomonadota</taxon>
        <taxon>Alphaproteobacteria</taxon>
        <taxon>Sphingomonadales</taxon>
        <taxon>Sphingomonadaceae</taxon>
        <taxon>Sphingopyxis</taxon>
    </lineage>
</organism>
<dbReference type="Gene3D" id="1.10.1530.10">
    <property type="match status" value="1"/>
</dbReference>
<evidence type="ECO:0000313" key="3">
    <source>
        <dbReference type="EMBL" id="AMU92388.1"/>
    </source>
</evidence>
<dbReference type="InterPro" id="IPR003767">
    <property type="entry name" value="Malate/L-lactate_DH-like"/>
</dbReference>
<dbReference type="Proteomes" id="UP000076088">
    <property type="component" value="Chromosome"/>
</dbReference>
<dbReference type="PANTHER" id="PTHR11091:SF0">
    <property type="entry name" value="MALATE DEHYDROGENASE"/>
    <property type="match status" value="1"/>
</dbReference>
<protein>
    <submittedName>
        <fullName evidence="3">Oxidoreductase</fullName>
    </submittedName>
</protein>
<dbReference type="AlphaFoldDB" id="A0AAC9AYU8"/>
<comment type="similarity">
    <text evidence="1">Belongs to the LDH2/MDH2 oxidoreductase family.</text>
</comment>
<proteinExistence type="inferred from homology"/>